<gene>
    <name evidence="3" type="ORF">BH719_03780</name>
</gene>
<keyword evidence="2 3" id="KW-0808">Transferase</keyword>
<keyword evidence="4" id="KW-1185">Reference proteome</keyword>
<dbReference type="EMBL" id="CP017298">
    <property type="protein sequence ID" value="AOS47085.1"/>
    <property type="molecule type" value="Genomic_DNA"/>
</dbReference>
<evidence type="ECO:0000256" key="2">
    <source>
        <dbReference type="ARBA" id="ARBA00022679"/>
    </source>
</evidence>
<dbReference type="KEGG" id="phon:BH719_03780"/>
<dbReference type="PANTHER" id="PTHR34136">
    <property type="match status" value="1"/>
</dbReference>
<evidence type="ECO:0000313" key="4">
    <source>
        <dbReference type="Proteomes" id="UP000095214"/>
    </source>
</evidence>
<reference evidence="3 4" key="1">
    <citation type="submission" date="2016-09" db="EMBL/GenBank/DDBJ databases">
        <title>Complete genome sequence of Actinomyces hongkongensis HKU8.</title>
        <authorList>
            <person name="Gao Y.-X."/>
            <person name="Zhou Y.-Y."/>
            <person name="Xie Y."/>
            <person name="Wang M."/>
            <person name="Wang S.-J."/>
            <person name="Shen S.-G."/>
        </authorList>
    </citation>
    <scope>NUCLEOTIDE SEQUENCE [LARGE SCALE GENOMIC DNA]</scope>
    <source>
        <strain evidence="3 4">HKU8</strain>
    </source>
</reference>
<dbReference type="InterPro" id="IPR004629">
    <property type="entry name" value="WecG_TagA_CpsF"/>
</dbReference>
<evidence type="ECO:0000313" key="3">
    <source>
        <dbReference type="EMBL" id="AOS47085.1"/>
    </source>
</evidence>
<dbReference type="OrthoDB" id="9771846at2"/>
<dbReference type="Pfam" id="PF03808">
    <property type="entry name" value="Glyco_tran_WecG"/>
    <property type="match status" value="1"/>
</dbReference>
<sequence length="241" mass="26544">MNGAQREAANPDAEHHHEIARMVLVEGRATTWLNHWSLLHADFDQLRKMDAVGVDGTLLQMTLGRMGHPVVRSSADLVLPHVFNQMEAGARVALIGAAPGVAERAAARLSAFEVMAVDGYAGLAGLRRSHARLVDFDPRLVVVGLGAGLQELVAAKARDWLPRASVCTAGGWIDQFAASDQYFPDWVHRWRLGWAWRIAHEPRRLLGRYTVEAVDFLALAPRLVARLEDMGTFGEYGLVAR</sequence>
<dbReference type="PANTHER" id="PTHR34136:SF1">
    <property type="entry name" value="UDP-N-ACETYL-D-MANNOSAMINURONIC ACID TRANSFERASE"/>
    <property type="match status" value="1"/>
</dbReference>
<proteinExistence type="predicted"/>
<dbReference type="CDD" id="cd06533">
    <property type="entry name" value="Glyco_transf_WecG_TagA"/>
    <property type="match status" value="1"/>
</dbReference>
<name>A0A1D8B1R7_9ACTO</name>
<dbReference type="STRING" id="178339.BH719_03780"/>
<organism evidence="3 4">
    <name type="scientific">Pauljensenia hongkongensis</name>
    <dbReference type="NCBI Taxonomy" id="178339"/>
    <lineage>
        <taxon>Bacteria</taxon>
        <taxon>Bacillati</taxon>
        <taxon>Actinomycetota</taxon>
        <taxon>Actinomycetes</taxon>
        <taxon>Actinomycetales</taxon>
        <taxon>Actinomycetaceae</taxon>
        <taxon>Pauljensenia</taxon>
    </lineage>
</organism>
<protein>
    <submittedName>
        <fullName evidence="3">Glycosyl transferase</fullName>
    </submittedName>
</protein>
<dbReference type="RefSeq" id="WP_009743430.1">
    <property type="nucleotide sequence ID" value="NZ_CP017298.1"/>
</dbReference>
<accession>A0A1D8B1R7</accession>
<dbReference type="Proteomes" id="UP000095214">
    <property type="component" value="Chromosome"/>
</dbReference>
<dbReference type="AlphaFoldDB" id="A0A1D8B1R7"/>
<keyword evidence="1" id="KW-0328">Glycosyltransferase</keyword>
<dbReference type="GO" id="GO:0016758">
    <property type="term" value="F:hexosyltransferase activity"/>
    <property type="evidence" value="ECO:0007669"/>
    <property type="project" value="TreeGrafter"/>
</dbReference>
<evidence type="ECO:0000256" key="1">
    <source>
        <dbReference type="ARBA" id="ARBA00022676"/>
    </source>
</evidence>